<comment type="caution">
    <text evidence="8">The sequence shown here is derived from an EMBL/GenBank/DDBJ whole genome shotgun (WGS) entry which is preliminary data.</text>
</comment>
<keyword evidence="4 8" id="KW-0418">Kinase</keyword>
<reference evidence="8 9" key="1">
    <citation type="journal article" date="2015" name="Sci. Rep.">
        <title>Genome of the facultative scuticociliatosis pathogen Pseudocohnilembus persalinus provides insight into its virulence through horizontal gene transfer.</title>
        <authorList>
            <person name="Xiong J."/>
            <person name="Wang G."/>
            <person name="Cheng J."/>
            <person name="Tian M."/>
            <person name="Pan X."/>
            <person name="Warren A."/>
            <person name="Jiang C."/>
            <person name="Yuan D."/>
            <person name="Miao W."/>
        </authorList>
    </citation>
    <scope>NUCLEOTIDE SEQUENCE [LARGE SCALE GENOMIC DNA]</scope>
    <source>
        <strain evidence="8">36N120E</strain>
    </source>
</reference>
<evidence type="ECO:0000256" key="1">
    <source>
        <dbReference type="ARBA" id="ARBA00012513"/>
    </source>
</evidence>
<name>A0A0V0R0X5_PSEPJ</name>
<dbReference type="GO" id="GO:0004674">
    <property type="term" value="F:protein serine/threonine kinase activity"/>
    <property type="evidence" value="ECO:0007669"/>
    <property type="project" value="UniProtKB-EC"/>
</dbReference>
<dbReference type="InParanoid" id="A0A0V0R0X5"/>
<accession>A0A0V0R0X5</accession>
<dbReference type="Proteomes" id="UP000054937">
    <property type="component" value="Unassembled WGS sequence"/>
</dbReference>
<feature type="domain" description="Protein kinase" evidence="7">
    <location>
        <begin position="621"/>
        <end position="913"/>
    </location>
</feature>
<keyword evidence="2" id="KW-0808">Transferase</keyword>
<evidence type="ECO:0000256" key="3">
    <source>
        <dbReference type="ARBA" id="ARBA00022741"/>
    </source>
</evidence>
<sequence>MSFDLKLFEFKSPEPFFSQENGGRFYKLNAKQDKNKLFTLKVYDIRNQKKEEEIQNEIDIHLMAQSYCSQQILCIKGKTTIESKDEYGFNNKRICILMEDIEFNLEEFFNYKKSKQQLIEFSEIRKLMNSVVKAGCYLQMNDITHQCLNFRSIFIVNGNYKIGEFQYAINTIGQQLLSQQADLIRSQKTNLFKSSSFVDPEILYALQQGEEKEIAENLLIVKQNYSQGVKQFLELILNPVRKERPDFVQLAQIIDELESTSTLAQTQDIALQSIIYQQKYDQFRLTEQQSWAQKYVIDNQNDLQYDSKNIQKLNVGQKQQGDNYQAEQLQQQQYDNFYNQQIIQTQTRRLSSINETSKESDEINFWSNKESLKADQQQQKMIYSPTKKIFLQSGIGMSKIPEKLDMSSFNQDQQSIENDQQQYLQNQHSIDKDQNKQSNKETEEKKQDNEVLNNSLPFSHITQSNMLGSQMNNIYEQIKNENTENEHFFSKNYNNEFIDKSDSIKQQISSIQQKNQLQSHSNPFNQDGLNLKEENQNEEINQQRQQNIKHSGFTGEPMEITVESYNVQVNGLKNYPQLLKDSQYQEFQNQLQQEQYQQNENFILTNFGQIQRPSLNLNSQYQKGEMILSCELSKIAVNQMFEDLNVDNNITSYLLTFDQLKYQIKEFRNIQEISLKQIKIDKNSKLGQGQKSFVFELLCQMNVLNDLKSAKLSKIESYAIEQENEFTSNLYLVSKRQKWDLQQALKKNSLKISDKFYVGQQIIEALNEIQRQQNTIIIHGNIKPQNILIDSKNRVYLSDFGVSQVLKYSSQSNQNQANIQYSYSPPEQIHKNILEPYSDIWSLGIVFHELFFGQKIDKLTYSNIYNQQKQKELVVPELLIKSNEYKLIANLISQMTKYNSSQRIDPYQLHQKYRQVTILFLNPVIMTDARTNKITNNALGQKQKTGIKKKTNDALKSPQNIMNNKILTEILQQQQQQTQLFKMEQQQQTQTHKNQPYSQQNINNHNQIKINKQHNKNSNAQGNINIVNLNEIHISQYKPLDNQQIAHKNSKKNLTKNESFSNKIVQKQPFIIRGVSSNKEKRPNSGQIYKQLNIQNKISAETQKSGQNKKTIKKINTTKKIIS</sequence>
<evidence type="ECO:0000256" key="6">
    <source>
        <dbReference type="SAM" id="MobiDB-lite"/>
    </source>
</evidence>
<evidence type="ECO:0000313" key="9">
    <source>
        <dbReference type="Proteomes" id="UP000054937"/>
    </source>
</evidence>
<proteinExistence type="predicted"/>
<feature type="compositionally biased region" description="Low complexity" evidence="6">
    <location>
        <begin position="504"/>
        <end position="514"/>
    </location>
</feature>
<evidence type="ECO:0000256" key="5">
    <source>
        <dbReference type="ARBA" id="ARBA00022840"/>
    </source>
</evidence>
<evidence type="ECO:0000259" key="7">
    <source>
        <dbReference type="PROSITE" id="PS50011"/>
    </source>
</evidence>
<dbReference type="InterPro" id="IPR000719">
    <property type="entry name" value="Prot_kinase_dom"/>
</dbReference>
<dbReference type="OrthoDB" id="294852at2759"/>
<organism evidence="8 9">
    <name type="scientific">Pseudocohnilembus persalinus</name>
    <name type="common">Ciliate</name>
    <dbReference type="NCBI Taxonomy" id="266149"/>
    <lineage>
        <taxon>Eukaryota</taxon>
        <taxon>Sar</taxon>
        <taxon>Alveolata</taxon>
        <taxon>Ciliophora</taxon>
        <taxon>Intramacronucleata</taxon>
        <taxon>Oligohymenophorea</taxon>
        <taxon>Scuticociliatia</taxon>
        <taxon>Philasterida</taxon>
        <taxon>Pseudocohnilembidae</taxon>
        <taxon>Pseudocohnilembus</taxon>
    </lineage>
</organism>
<dbReference type="EC" id="2.7.11.1" evidence="1"/>
<dbReference type="PANTHER" id="PTHR43671">
    <property type="entry name" value="SERINE/THREONINE-PROTEIN KINASE NEK"/>
    <property type="match status" value="1"/>
</dbReference>
<feature type="compositionally biased region" description="Basic and acidic residues" evidence="6">
    <location>
        <begin position="429"/>
        <end position="449"/>
    </location>
</feature>
<keyword evidence="5" id="KW-0067">ATP-binding</keyword>
<gene>
    <name evidence="8" type="ORF">PPERSA_11687</name>
</gene>
<dbReference type="EMBL" id="LDAU01000069">
    <property type="protein sequence ID" value="KRX08210.1"/>
    <property type="molecule type" value="Genomic_DNA"/>
</dbReference>
<feature type="region of interest" description="Disordered" evidence="6">
    <location>
        <begin position="429"/>
        <end position="455"/>
    </location>
</feature>
<dbReference type="GO" id="GO:0005524">
    <property type="term" value="F:ATP binding"/>
    <property type="evidence" value="ECO:0007669"/>
    <property type="project" value="UniProtKB-KW"/>
</dbReference>
<dbReference type="InterPro" id="IPR050660">
    <property type="entry name" value="NEK_Ser/Thr_kinase"/>
</dbReference>
<keyword evidence="3" id="KW-0547">Nucleotide-binding</keyword>
<keyword evidence="9" id="KW-1185">Reference proteome</keyword>
<feature type="region of interest" description="Disordered" evidence="6">
    <location>
        <begin position="504"/>
        <end position="523"/>
    </location>
</feature>
<dbReference type="Gene3D" id="1.10.510.10">
    <property type="entry name" value="Transferase(Phosphotransferase) domain 1"/>
    <property type="match status" value="2"/>
</dbReference>
<dbReference type="PROSITE" id="PS50011">
    <property type="entry name" value="PROTEIN_KINASE_DOM"/>
    <property type="match status" value="2"/>
</dbReference>
<dbReference type="InterPro" id="IPR011009">
    <property type="entry name" value="Kinase-like_dom_sf"/>
</dbReference>
<dbReference type="AlphaFoldDB" id="A0A0V0R0X5"/>
<dbReference type="Pfam" id="PF00069">
    <property type="entry name" value="Pkinase"/>
    <property type="match status" value="1"/>
</dbReference>
<evidence type="ECO:0000313" key="8">
    <source>
        <dbReference type="EMBL" id="KRX08210.1"/>
    </source>
</evidence>
<dbReference type="SUPFAM" id="SSF56112">
    <property type="entry name" value="Protein kinase-like (PK-like)"/>
    <property type="match status" value="2"/>
</dbReference>
<evidence type="ECO:0000256" key="4">
    <source>
        <dbReference type="ARBA" id="ARBA00022777"/>
    </source>
</evidence>
<feature type="domain" description="Protein kinase" evidence="7">
    <location>
        <begin position="11"/>
        <end position="296"/>
    </location>
</feature>
<evidence type="ECO:0000256" key="2">
    <source>
        <dbReference type="ARBA" id="ARBA00022679"/>
    </source>
</evidence>
<protein>
    <recommendedName>
        <fullName evidence="1">non-specific serine/threonine protein kinase</fullName>
        <ecNumber evidence="1">2.7.11.1</ecNumber>
    </recommendedName>
</protein>
<dbReference type="PANTHER" id="PTHR43671:SF13">
    <property type="entry name" value="SERINE_THREONINE-PROTEIN KINASE NEK2"/>
    <property type="match status" value="1"/>
</dbReference>